<sequence>MEQSKVYFTDLRAKPGTNLLRKLQKLILNAGINEIDFEKKMVAIKLHFGEPGNLSFLRPNYAKVVADTVRGLGGIPFLTDCNTLYVGRRKNAVEHLDAAYENGFSPLTTGCQIIIGDGLKGTDDVEVPVEGGVYVKKAKIGRAVMDADVFISLTHFKGHEATGFGGALKNIGMGCGSRAGKMEQHSGGKPEVKQHKCVSCHMCARQCAHGAISFNEENKASIDHNQCVGCGRCLGVCNFDAIHNPNDCANDELCAKIAEYSKAVLDGRPHFHISLVVDVSPYCDCHAENDLPILPDVGMFASFDPVALDQACADACMAQSPIPGSKLYDNMHEEHFCDHHDHFTNTFPETNWKACLEHAERIGLGTRSYELITVK</sequence>
<evidence type="ECO:0000256" key="6">
    <source>
        <dbReference type="ARBA" id="ARBA00023004"/>
    </source>
</evidence>
<evidence type="ECO:0000313" key="10">
    <source>
        <dbReference type="Proteomes" id="UP000824192"/>
    </source>
</evidence>
<dbReference type="PROSITE" id="PS51379">
    <property type="entry name" value="4FE4S_FER_2"/>
    <property type="match status" value="2"/>
</dbReference>
<dbReference type="InterPro" id="IPR007160">
    <property type="entry name" value="DUF362"/>
</dbReference>
<dbReference type="SUPFAM" id="SSF54862">
    <property type="entry name" value="4Fe-4S ferredoxins"/>
    <property type="match status" value="1"/>
</dbReference>
<evidence type="ECO:0000256" key="7">
    <source>
        <dbReference type="ARBA" id="ARBA00023014"/>
    </source>
</evidence>
<keyword evidence="4" id="KW-0004">4Fe-4S</keyword>
<evidence type="ECO:0000256" key="2">
    <source>
        <dbReference type="ARBA" id="ARBA00003532"/>
    </source>
</evidence>
<comment type="caution">
    <text evidence="9">The sequence shown here is derived from an EMBL/GenBank/DDBJ whole genome shotgun (WGS) entry which is preliminary data.</text>
</comment>
<feature type="domain" description="4Fe-4S ferredoxin-type" evidence="8">
    <location>
        <begin position="188"/>
        <end position="217"/>
    </location>
</feature>
<dbReference type="Gene3D" id="3.30.70.20">
    <property type="match status" value="1"/>
</dbReference>
<comment type="cofactor">
    <cofactor evidence="1">
        <name>[4Fe-4S] cluster</name>
        <dbReference type="ChEBI" id="CHEBI:49883"/>
    </cofactor>
</comment>
<dbReference type="InterPro" id="IPR050157">
    <property type="entry name" value="PSI_iron-sulfur_center"/>
</dbReference>
<dbReference type="EMBL" id="DXGA01000158">
    <property type="protein sequence ID" value="HIW94359.1"/>
    <property type="molecule type" value="Genomic_DNA"/>
</dbReference>
<protein>
    <recommendedName>
        <fullName evidence="3">Ferredoxin</fullName>
    </recommendedName>
</protein>
<dbReference type="Pfam" id="PF04015">
    <property type="entry name" value="DUF362"/>
    <property type="match status" value="1"/>
</dbReference>
<reference evidence="9" key="2">
    <citation type="submission" date="2021-04" db="EMBL/GenBank/DDBJ databases">
        <authorList>
            <person name="Gilroy R."/>
        </authorList>
    </citation>
    <scope>NUCLEOTIDE SEQUENCE</scope>
    <source>
        <strain evidence="9">ChiGjej6B6-1540</strain>
    </source>
</reference>
<dbReference type="InterPro" id="IPR017896">
    <property type="entry name" value="4Fe4S_Fe-S-bd"/>
</dbReference>
<keyword evidence="7" id="KW-0411">Iron-sulfur</keyword>
<keyword evidence="6" id="KW-0408">Iron</keyword>
<organism evidence="9 10">
    <name type="scientific">Candidatus Flavonifractor merdipullorum</name>
    <dbReference type="NCBI Taxonomy" id="2838590"/>
    <lineage>
        <taxon>Bacteria</taxon>
        <taxon>Bacillati</taxon>
        <taxon>Bacillota</taxon>
        <taxon>Clostridia</taxon>
        <taxon>Eubacteriales</taxon>
        <taxon>Oscillospiraceae</taxon>
        <taxon>Flavonifractor</taxon>
    </lineage>
</organism>
<feature type="domain" description="4Fe-4S ferredoxin-type" evidence="8">
    <location>
        <begin position="218"/>
        <end position="247"/>
    </location>
</feature>
<dbReference type="PANTHER" id="PTHR24960:SF79">
    <property type="entry name" value="PHOTOSYSTEM I IRON-SULFUR CENTER"/>
    <property type="match status" value="1"/>
</dbReference>
<dbReference type="PANTHER" id="PTHR24960">
    <property type="entry name" value="PHOTOSYSTEM I IRON-SULFUR CENTER-RELATED"/>
    <property type="match status" value="1"/>
</dbReference>
<dbReference type="Pfam" id="PF12838">
    <property type="entry name" value="Fer4_7"/>
    <property type="match status" value="1"/>
</dbReference>
<dbReference type="Proteomes" id="UP000824192">
    <property type="component" value="Unassembled WGS sequence"/>
</dbReference>
<evidence type="ECO:0000256" key="1">
    <source>
        <dbReference type="ARBA" id="ARBA00001966"/>
    </source>
</evidence>
<dbReference type="GO" id="GO:0051539">
    <property type="term" value="F:4 iron, 4 sulfur cluster binding"/>
    <property type="evidence" value="ECO:0007669"/>
    <property type="project" value="UniProtKB-KW"/>
</dbReference>
<proteinExistence type="predicted"/>
<reference evidence="9" key="1">
    <citation type="journal article" date="2021" name="PeerJ">
        <title>Extensive microbial diversity within the chicken gut microbiome revealed by metagenomics and culture.</title>
        <authorList>
            <person name="Gilroy R."/>
            <person name="Ravi A."/>
            <person name="Getino M."/>
            <person name="Pursley I."/>
            <person name="Horton D.L."/>
            <person name="Alikhan N.F."/>
            <person name="Baker D."/>
            <person name="Gharbi K."/>
            <person name="Hall N."/>
            <person name="Watson M."/>
            <person name="Adriaenssens E.M."/>
            <person name="Foster-Nyarko E."/>
            <person name="Jarju S."/>
            <person name="Secka A."/>
            <person name="Antonio M."/>
            <person name="Oren A."/>
            <person name="Chaudhuri R.R."/>
            <person name="La Ragione R."/>
            <person name="Hildebrand F."/>
            <person name="Pallen M.J."/>
        </authorList>
    </citation>
    <scope>NUCLEOTIDE SEQUENCE</scope>
    <source>
        <strain evidence="9">ChiGjej6B6-1540</strain>
    </source>
</reference>
<evidence type="ECO:0000259" key="8">
    <source>
        <dbReference type="PROSITE" id="PS51379"/>
    </source>
</evidence>
<evidence type="ECO:0000313" key="9">
    <source>
        <dbReference type="EMBL" id="HIW94359.1"/>
    </source>
</evidence>
<accession>A0A9D1RVD6</accession>
<name>A0A9D1RVD6_9FIRM</name>
<dbReference type="AlphaFoldDB" id="A0A9D1RVD6"/>
<evidence type="ECO:0000256" key="5">
    <source>
        <dbReference type="ARBA" id="ARBA00022723"/>
    </source>
</evidence>
<evidence type="ECO:0000256" key="3">
    <source>
        <dbReference type="ARBA" id="ARBA00013529"/>
    </source>
</evidence>
<gene>
    <name evidence="9" type="ORF">H9868_07450</name>
</gene>
<evidence type="ECO:0000256" key="4">
    <source>
        <dbReference type="ARBA" id="ARBA00022485"/>
    </source>
</evidence>
<keyword evidence="5" id="KW-0479">Metal-binding</keyword>
<dbReference type="GO" id="GO:0046872">
    <property type="term" value="F:metal ion binding"/>
    <property type="evidence" value="ECO:0007669"/>
    <property type="project" value="UniProtKB-KW"/>
</dbReference>
<dbReference type="Gene3D" id="3.40.50.11440">
    <property type="match status" value="1"/>
</dbReference>
<comment type="function">
    <text evidence="2">Ferredoxins are iron-sulfur proteins that transfer electrons in a wide variety of metabolic reactions.</text>
</comment>